<dbReference type="Proteomes" id="UP001241747">
    <property type="component" value="Unassembled WGS sequence"/>
</dbReference>
<keyword evidence="3" id="KW-1185">Reference proteome</keyword>
<dbReference type="EMBL" id="JAUSVY010000001">
    <property type="protein sequence ID" value="MDQ0503360.1"/>
    <property type="molecule type" value="Genomic_DNA"/>
</dbReference>
<dbReference type="Pfam" id="PF16261">
    <property type="entry name" value="DUF4915"/>
    <property type="match status" value="1"/>
</dbReference>
<dbReference type="NCBIfam" id="TIGR03032">
    <property type="entry name" value="TIGR03032 family protein"/>
    <property type="match status" value="1"/>
</dbReference>
<evidence type="ECO:0000259" key="1">
    <source>
        <dbReference type="Pfam" id="PF16261"/>
    </source>
</evidence>
<sequence length="366" mass="39837">MTSQPGAEAPSPAAADAIRCSPGLSGWLERHRVALALSSYQTGQVFLVGRFPNGQISFYQRNFERAMGLWHAPGQLYLGSAIQVWRLENVLRPGERANAHFDALFVPRATFVTGGVDLHELAVEASGRMVFAATRFSCLATLSTTHSFRPIFTPEFISRLAGDDRCHLNGLALEGGVARYVTVCGRADTPDGWRAGRRGGGLLIRIADGAVVAEGLSMPHSPRVEGEWVYLLDSGRGYLVRLDPLTGAREDVAFCPGFLRGLSLHGGYALVTVSLPRSFSFEGLPLQQELDRRGVDPRCGLAIINLASGRIEEWIWFEDRIREMFDVVVLPGLACPMAAPAKGPDLAQLVTIEESDMQYPQVVAMA</sequence>
<proteinExistence type="predicted"/>
<feature type="domain" description="Conserved hypothetical protein CHP03032" evidence="1">
    <location>
        <begin position="24"/>
        <end position="338"/>
    </location>
</feature>
<dbReference type="SUPFAM" id="SSF63825">
    <property type="entry name" value="YWTD domain"/>
    <property type="match status" value="1"/>
</dbReference>
<accession>A0ABU0L890</accession>
<dbReference type="InterPro" id="IPR017481">
    <property type="entry name" value="CHP03032"/>
</dbReference>
<comment type="caution">
    <text evidence="2">The sequence shown here is derived from an EMBL/GenBank/DDBJ whole genome shotgun (WGS) entry which is preliminary data.</text>
</comment>
<dbReference type="RefSeq" id="WP_237344311.1">
    <property type="nucleotide sequence ID" value="NZ_JABWGX010000003.1"/>
</dbReference>
<organism evidence="2 3">
    <name type="scientific">Xanthobacter agilis</name>
    <dbReference type="NCBI Taxonomy" id="47492"/>
    <lineage>
        <taxon>Bacteria</taxon>
        <taxon>Pseudomonadati</taxon>
        <taxon>Pseudomonadota</taxon>
        <taxon>Alphaproteobacteria</taxon>
        <taxon>Hyphomicrobiales</taxon>
        <taxon>Xanthobacteraceae</taxon>
        <taxon>Xanthobacter</taxon>
    </lineage>
</organism>
<evidence type="ECO:0000313" key="3">
    <source>
        <dbReference type="Proteomes" id="UP001241747"/>
    </source>
</evidence>
<protein>
    <submittedName>
        <fullName evidence="2">Uncharacterized protein (TIGR03032 family)</fullName>
    </submittedName>
</protein>
<gene>
    <name evidence="2" type="ORF">QOZ94_000130</name>
</gene>
<name>A0ABU0L890_XANAG</name>
<reference evidence="2 3" key="1">
    <citation type="submission" date="2023-07" db="EMBL/GenBank/DDBJ databases">
        <title>Genomic Encyclopedia of Type Strains, Phase IV (KMG-IV): sequencing the most valuable type-strain genomes for metagenomic binning, comparative biology and taxonomic classification.</title>
        <authorList>
            <person name="Goeker M."/>
        </authorList>
    </citation>
    <scope>NUCLEOTIDE SEQUENCE [LARGE SCALE GENOMIC DNA]</scope>
    <source>
        <strain evidence="2 3">DSM 3770</strain>
    </source>
</reference>
<evidence type="ECO:0000313" key="2">
    <source>
        <dbReference type="EMBL" id="MDQ0503360.1"/>
    </source>
</evidence>